<evidence type="ECO:0000313" key="8">
    <source>
        <dbReference type="Proteomes" id="UP000003980"/>
    </source>
</evidence>
<feature type="binding site" evidence="3 5">
    <location>
        <position position="13"/>
    </location>
    <ligand>
        <name>substrate</name>
    </ligand>
</feature>
<sequence>MVLVAIIMGSKNDWEVMKEAAETLQRFGVEFEAKVVSAHRTPEFMVKYAKEAEGRGIEVIIAGAGGAAHLPGMVASLTTLPVIGVPIPSKNLNGLDSLLSIVQMPYGVPVATVAIGGAKNAALLALRILSLKHPELREKLRNFMEEVRSEVLSTELRL</sequence>
<evidence type="ECO:0000256" key="5">
    <source>
        <dbReference type="PIRSR" id="PIRSR001338-1"/>
    </source>
</evidence>
<feature type="binding site" evidence="3 5">
    <location>
        <position position="10"/>
    </location>
    <ligand>
        <name>substrate</name>
    </ligand>
</feature>
<evidence type="ECO:0000313" key="7">
    <source>
        <dbReference type="EMBL" id="EHP68134.1"/>
    </source>
</evidence>
<dbReference type="PANTHER" id="PTHR23046">
    <property type="entry name" value="PHOSPHORIBOSYLAMINOIMIDAZOLE CARBOXYLASE CATALYTIC SUBUNIT"/>
    <property type="match status" value="1"/>
</dbReference>
<keyword evidence="2 3" id="KW-0413">Isomerase</keyword>
<feature type="domain" description="PurE" evidence="6">
    <location>
        <begin position="2"/>
        <end position="151"/>
    </location>
</feature>
<dbReference type="PIRSF" id="PIRSF001338">
    <property type="entry name" value="AIR_carboxylase"/>
    <property type="match status" value="1"/>
</dbReference>
<dbReference type="EC" id="5.4.99.18" evidence="3 4"/>
<dbReference type="HAMAP" id="MF_01929">
    <property type="entry name" value="PurE_classI"/>
    <property type="match status" value="1"/>
</dbReference>
<dbReference type="GO" id="GO:0034023">
    <property type="term" value="F:5-(carboxyamino)imidazole ribonucleotide mutase activity"/>
    <property type="evidence" value="ECO:0007669"/>
    <property type="project" value="UniProtKB-UniRule"/>
</dbReference>
<dbReference type="STRING" id="671065.MetMK1DRAFT_00025570"/>
<dbReference type="GO" id="GO:0006189">
    <property type="term" value="P:'de novo' IMP biosynthetic process"/>
    <property type="evidence" value="ECO:0007669"/>
    <property type="project" value="UniProtKB-UniRule"/>
</dbReference>
<reference evidence="7 8" key="1">
    <citation type="submission" date="2012-01" db="EMBL/GenBank/DDBJ databases">
        <title>Improved High-Quality Draft sequence of Metallosphaera yellowstonensis MK1.</title>
        <authorList>
            <consortium name="US DOE Joint Genome Institute"/>
            <person name="Lucas S."/>
            <person name="Han J."/>
            <person name="Cheng J.-F."/>
            <person name="Goodwin L."/>
            <person name="Pitluck S."/>
            <person name="Peters L."/>
            <person name="Teshima H."/>
            <person name="Detter J.C."/>
            <person name="Han C."/>
            <person name="Tapia R."/>
            <person name="Land M."/>
            <person name="Hauser L."/>
            <person name="Kyrpides N."/>
            <person name="Kozubal M."/>
            <person name="Macur R.E."/>
            <person name="Jay Z."/>
            <person name="Inskeep W."/>
            <person name="Woyke T."/>
        </authorList>
    </citation>
    <scope>NUCLEOTIDE SEQUENCE [LARGE SCALE GENOMIC DNA]</scope>
    <source>
        <strain evidence="7 8">MK1</strain>
    </source>
</reference>
<dbReference type="InterPro" id="IPR024694">
    <property type="entry name" value="PurE_prokaryotes"/>
</dbReference>
<dbReference type="InterPro" id="IPR033747">
    <property type="entry name" value="PurE_ClassI"/>
</dbReference>
<dbReference type="UniPathway" id="UPA00074">
    <property type="reaction ID" value="UER00943"/>
</dbReference>
<dbReference type="NCBIfam" id="TIGR01162">
    <property type="entry name" value="purE"/>
    <property type="match status" value="1"/>
</dbReference>
<keyword evidence="1 3" id="KW-0658">Purine biosynthesis</keyword>
<name>H2C7K8_9CREN</name>
<protein>
    <recommendedName>
        <fullName evidence="3 4">N5-carboxyaminoimidazole ribonucleotide mutase</fullName>
        <shortName evidence="3 4">N5-CAIR mutase</shortName>
        <ecNumber evidence="3 4">5.4.99.18</ecNumber>
    </recommendedName>
    <alternativeName>
        <fullName evidence="3">5-(carboxyamino)imidazole ribonucleotide mutase</fullName>
    </alternativeName>
</protein>
<evidence type="ECO:0000256" key="4">
    <source>
        <dbReference type="PIRNR" id="PIRNR001338"/>
    </source>
</evidence>
<feature type="binding site" evidence="3 5">
    <location>
        <position position="40"/>
    </location>
    <ligand>
        <name>substrate</name>
    </ligand>
</feature>
<dbReference type="RefSeq" id="WP_009074257.1">
    <property type="nucleotide sequence ID" value="NZ_JH597770.1"/>
</dbReference>
<dbReference type="EMBL" id="JH597770">
    <property type="protein sequence ID" value="EHP68134.1"/>
    <property type="molecule type" value="Genomic_DNA"/>
</dbReference>
<evidence type="ECO:0000256" key="3">
    <source>
        <dbReference type="HAMAP-Rule" id="MF_01929"/>
    </source>
</evidence>
<dbReference type="Gene3D" id="3.40.50.1970">
    <property type="match status" value="1"/>
</dbReference>
<accession>H2C7K8</accession>
<comment type="pathway">
    <text evidence="3 4">Purine metabolism; IMP biosynthesis via de novo pathway; 5-amino-1-(5-phospho-D-ribosyl)imidazole-4-carboxylate from 5-amino-1-(5-phospho-D-ribosyl)imidazole (N5-CAIR route): step 2/2.</text>
</comment>
<proteinExistence type="inferred from homology"/>
<dbReference type="Proteomes" id="UP000003980">
    <property type="component" value="Unassembled WGS sequence"/>
</dbReference>
<comment type="similarity">
    <text evidence="3">Belongs to the AIR carboxylase family. Class I subfamily.</text>
</comment>
<dbReference type="OrthoDB" id="9473at2157"/>
<dbReference type="AlphaFoldDB" id="H2C7K8"/>
<evidence type="ECO:0000256" key="2">
    <source>
        <dbReference type="ARBA" id="ARBA00023235"/>
    </source>
</evidence>
<dbReference type="SMART" id="SM01001">
    <property type="entry name" value="AIRC"/>
    <property type="match status" value="1"/>
</dbReference>
<dbReference type="eggNOG" id="arCOG02464">
    <property type="taxonomic scope" value="Archaea"/>
</dbReference>
<dbReference type="PANTHER" id="PTHR23046:SF2">
    <property type="entry name" value="PHOSPHORIBOSYLAMINOIMIDAZOLE CARBOXYLASE"/>
    <property type="match status" value="1"/>
</dbReference>
<dbReference type="Pfam" id="PF00731">
    <property type="entry name" value="AIRC"/>
    <property type="match status" value="1"/>
</dbReference>
<comment type="catalytic activity">
    <reaction evidence="3 4">
        <text>5-carboxyamino-1-(5-phospho-D-ribosyl)imidazole + H(+) = 5-amino-1-(5-phospho-D-ribosyl)imidazole-4-carboxylate</text>
        <dbReference type="Rhea" id="RHEA:13193"/>
        <dbReference type="ChEBI" id="CHEBI:15378"/>
        <dbReference type="ChEBI" id="CHEBI:58730"/>
        <dbReference type="ChEBI" id="CHEBI:77657"/>
        <dbReference type="EC" id="5.4.99.18"/>
    </reaction>
</comment>
<dbReference type="InterPro" id="IPR000031">
    <property type="entry name" value="PurE_dom"/>
</dbReference>
<evidence type="ECO:0000256" key="1">
    <source>
        <dbReference type="ARBA" id="ARBA00022755"/>
    </source>
</evidence>
<comment type="function">
    <text evidence="3 4">Catalyzes the conversion of N5-carboxyaminoimidazole ribonucleotide (N5-CAIR) to 4-carboxy-5-aminoimidazole ribonucleotide (CAIR).</text>
</comment>
<evidence type="ECO:0000259" key="6">
    <source>
        <dbReference type="SMART" id="SM01001"/>
    </source>
</evidence>
<organism evidence="7 8">
    <name type="scientific">Metallosphaera yellowstonensis MK1</name>
    <dbReference type="NCBI Taxonomy" id="671065"/>
    <lineage>
        <taxon>Archaea</taxon>
        <taxon>Thermoproteota</taxon>
        <taxon>Thermoprotei</taxon>
        <taxon>Sulfolobales</taxon>
        <taxon>Sulfolobaceae</taxon>
        <taxon>Metallosphaera</taxon>
    </lineage>
</organism>
<dbReference type="SUPFAM" id="SSF52255">
    <property type="entry name" value="N5-CAIR mutase (phosphoribosylaminoimidazole carboxylase, PurE)"/>
    <property type="match status" value="1"/>
</dbReference>
<dbReference type="HOGENOM" id="CLU_094982_2_0_2"/>
<gene>
    <name evidence="3" type="primary">purE</name>
    <name evidence="7" type="ORF">MetMK1DRAFT_00025570</name>
</gene>
<keyword evidence="8" id="KW-1185">Reference proteome</keyword>